<dbReference type="InterPro" id="IPR041802">
    <property type="entry name" value="MPP_YfcE"/>
</dbReference>
<dbReference type="RefSeq" id="WP_043066949.1">
    <property type="nucleotide sequence ID" value="NZ_BJOA01000084.1"/>
</dbReference>
<dbReference type="EMBL" id="LGUG01000004">
    <property type="protein sequence ID" value="KON96052.1"/>
    <property type="molecule type" value="Genomic_DNA"/>
</dbReference>
<dbReference type="AlphaFoldDB" id="A0A0D1V3H6"/>
<dbReference type="GeneID" id="42305847"/>
<reference evidence="5 7" key="2">
    <citation type="submission" date="2016-10" db="EMBL/GenBank/DDBJ databases">
        <authorList>
            <person name="de Groot N.N."/>
        </authorList>
    </citation>
    <scope>NUCLEOTIDE SEQUENCE [LARGE SCALE GENOMIC DNA]</scope>
    <source>
        <strain evidence="5 7">DSM 2895</strain>
    </source>
</reference>
<dbReference type="CDD" id="cd00841">
    <property type="entry name" value="MPP_YfcE"/>
    <property type="match status" value="1"/>
</dbReference>
<comment type="cofactor">
    <cofactor evidence="2">
        <name>a divalent metal cation</name>
        <dbReference type="ChEBI" id="CHEBI:60240"/>
    </cofactor>
</comment>
<evidence type="ECO:0000313" key="5">
    <source>
        <dbReference type="EMBL" id="SDJ71889.1"/>
    </source>
</evidence>
<dbReference type="PANTHER" id="PTHR11124">
    <property type="entry name" value="VACUOLAR SORTING PROTEIN VPS29"/>
    <property type="match status" value="1"/>
</dbReference>
<dbReference type="InterPro" id="IPR000979">
    <property type="entry name" value="Phosphodiesterase_MJ0936/Vps29"/>
</dbReference>
<dbReference type="Proteomes" id="UP000182836">
    <property type="component" value="Unassembled WGS sequence"/>
</dbReference>
<evidence type="ECO:0000313" key="7">
    <source>
        <dbReference type="Proteomes" id="UP000182836"/>
    </source>
</evidence>
<dbReference type="Gene3D" id="3.60.21.10">
    <property type="match status" value="1"/>
</dbReference>
<dbReference type="InterPro" id="IPR029052">
    <property type="entry name" value="Metallo-depent_PP-like"/>
</dbReference>
<protein>
    <recommendedName>
        <fullName evidence="2">Phosphoesterase</fullName>
        <ecNumber evidence="2">3.1.4.-</ecNumber>
    </recommendedName>
</protein>
<dbReference type="PATRIC" id="fig|47500.8.peg.1140"/>
<evidence type="ECO:0000256" key="2">
    <source>
        <dbReference type="RuleBase" id="RU362039"/>
    </source>
</evidence>
<reference evidence="4 6" key="1">
    <citation type="submission" date="2015-07" db="EMBL/GenBank/DDBJ databases">
        <title>Fjat-14205 dsm 2895.</title>
        <authorList>
            <person name="Liu B."/>
            <person name="Wang J."/>
            <person name="Zhu Y."/>
            <person name="Liu G."/>
            <person name="Chen Q."/>
            <person name="Chen Z."/>
            <person name="Lan J."/>
            <person name="Che J."/>
            <person name="Ge C."/>
            <person name="Shi H."/>
            <person name="Pan Z."/>
            <person name="Liu X."/>
        </authorList>
    </citation>
    <scope>NUCLEOTIDE SEQUENCE [LARGE SCALE GENOMIC DNA]</scope>
    <source>
        <strain evidence="4 6">DSM 2895</strain>
    </source>
</reference>
<keyword evidence="2" id="KW-0479">Metal-binding</keyword>
<name>A0A0D1V3H6_ANEMI</name>
<gene>
    <name evidence="4" type="ORF">AF333_11700</name>
    <name evidence="5" type="ORF">SAMN04487909_12650</name>
</gene>
<sequence length="165" mass="18374">MRIGVVSDTHMPSRAKRLPEALVRGLQGVELILHAGDFTSPEVIVELETIAPIEGVAGNNDGEEIVSRFGRRKVLTYKGFRIGLVHGDGKSKTTERRAQDAFAEDEVDIIVFGHSHTPLMREVEGVLLFNPGSPTDKRRQPQFSYGILELGTEIKAEHYFYDSKL</sequence>
<dbReference type="SUPFAM" id="SSF56300">
    <property type="entry name" value="Metallo-dependent phosphatases"/>
    <property type="match status" value="1"/>
</dbReference>
<evidence type="ECO:0000313" key="4">
    <source>
        <dbReference type="EMBL" id="KON96052.1"/>
    </source>
</evidence>
<proteinExistence type="inferred from homology"/>
<dbReference type="NCBIfam" id="TIGR00040">
    <property type="entry name" value="yfcE"/>
    <property type="match status" value="1"/>
</dbReference>
<dbReference type="GO" id="GO:0046872">
    <property type="term" value="F:metal ion binding"/>
    <property type="evidence" value="ECO:0007669"/>
    <property type="project" value="UniProtKB-KW"/>
</dbReference>
<dbReference type="Proteomes" id="UP000037269">
    <property type="component" value="Unassembled WGS sequence"/>
</dbReference>
<organism evidence="4 6">
    <name type="scientific">Aneurinibacillus migulanus</name>
    <name type="common">Bacillus migulanus</name>
    <dbReference type="NCBI Taxonomy" id="47500"/>
    <lineage>
        <taxon>Bacteria</taxon>
        <taxon>Bacillati</taxon>
        <taxon>Bacillota</taxon>
        <taxon>Bacilli</taxon>
        <taxon>Bacillales</taxon>
        <taxon>Paenibacillaceae</taxon>
        <taxon>Aneurinibacillus group</taxon>
        <taxon>Aneurinibacillus</taxon>
    </lineage>
</organism>
<comment type="similarity">
    <text evidence="1 2">Belongs to the metallophosphoesterase superfamily. YfcE family.</text>
</comment>
<evidence type="ECO:0000256" key="1">
    <source>
        <dbReference type="ARBA" id="ARBA00008950"/>
    </source>
</evidence>
<evidence type="ECO:0000313" key="6">
    <source>
        <dbReference type="Proteomes" id="UP000037269"/>
    </source>
</evidence>
<dbReference type="Pfam" id="PF12850">
    <property type="entry name" value="Metallophos_2"/>
    <property type="match status" value="1"/>
</dbReference>
<accession>A0A0D1V3H6</accession>
<dbReference type="EMBL" id="FNED01000026">
    <property type="protein sequence ID" value="SDJ71889.1"/>
    <property type="molecule type" value="Genomic_DNA"/>
</dbReference>
<dbReference type="InterPro" id="IPR024654">
    <property type="entry name" value="Calcineurin-like_PHP_lpxH"/>
</dbReference>
<dbReference type="GO" id="GO:0016787">
    <property type="term" value="F:hydrolase activity"/>
    <property type="evidence" value="ECO:0007669"/>
    <property type="project" value="UniProtKB-UniRule"/>
</dbReference>
<keyword evidence="6" id="KW-1185">Reference proteome</keyword>
<dbReference type="OrthoDB" id="9800565at2"/>
<feature type="domain" description="Calcineurin-like phosphoesterase" evidence="3">
    <location>
        <begin position="1"/>
        <end position="152"/>
    </location>
</feature>
<evidence type="ECO:0000259" key="3">
    <source>
        <dbReference type="Pfam" id="PF12850"/>
    </source>
</evidence>
<dbReference type="STRING" id="47500.AF333_11700"/>
<dbReference type="EC" id="3.1.4.-" evidence="2"/>